<organism evidence="4 5">
    <name type="scientific">Azospirillum melinis</name>
    <dbReference type="NCBI Taxonomy" id="328839"/>
    <lineage>
        <taxon>Bacteria</taxon>
        <taxon>Pseudomonadati</taxon>
        <taxon>Pseudomonadota</taxon>
        <taxon>Alphaproteobacteria</taxon>
        <taxon>Rhodospirillales</taxon>
        <taxon>Azospirillaceae</taxon>
        <taxon>Azospirillum</taxon>
    </lineage>
</organism>
<evidence type="ECO:0000313" key="5">
    <source>
        <dbReference type="Proteomes" id="UP000605086"/>
    </source>
</evidence>
<dbReference type="PANTHER" id="PTHR30466:SF11">
    <property type="entry name" value="FLAVIN-DEPENDENT MONOOXYGENASE, REDUCTASE SUBUNIT HSAB"/>
    <property type="match status" value="1"/>
</dbReference>
<evidence type="ECO:0000259" key="3">
    <source>
        <dbReference type="SMART" id="SM00903"/>
    </source>
</evidence>
<evidence type="ECO:0000256" key="2">
    <source>
        <dbReference type="ARBA" id="ARBA00023002"/>
    </source>
</evidence>
<comment type="similarity">
    <text evidence="1">Belongs to the non-flavoprotein flavin reductase family.</text>
</comment>
<dbReference type="InterPro" id="IPR012349">
    <property type="entry name" value="Split_barrel_FMN-bd"/>
</dbReference>
<evidence type="ECO:0000313" key="4">
    <source>
        <dbReference type="EMBL" id="NUB00042.1"/>
    </source>
</evidence>
<proteinExistence type="inferred from homology"/>
<feature type="domain" description="Flavin reductase like" evidence="3">
    <location>
        <begin position="21"/>
        <end position="168"/>
    </location>
</feature>
<reference evidence="4 5" key="1">
    <citation type="submission" date="2019-10" db="EMBL/GenBank/DDBJ databases">
        <title>Genome sequence of Azospirillum melinis.</title>
        <authorList>
            <person name="Ambrosini A."/>
            <person name="Sant'Anna F.H."/>
            <person name="Cassan F.D."/>
            <person name="Souza E.M."/>
            <person name="Passaglia L.M.P."/>
        </authorList>
    </citation>
    <scope>NUCLEOTIDE SEQUENCE [LARGE SCALE GENOMIC DNA]</scope>
    <source>
        <strain evidence="4 5">TMCY0552</strain>
    </source>
</reference>
<protein>
    <submittedName>
        <fullName evidence="4">Flavin reductase</fullName>
    </submittedName>
</protein>
<dbReference type="SUPFAM" id="SSF50475">
    <property type="entry name" value="FMN-binding split barrel"/>
    <property type="match status" value="1"/>
</dbReference>
<dbReference type="Gene3D" id="2.30.110.10">
    <property type="entry name" value="Electron Transport, Fmn-binding Protein, Chain A"/>
    <property type="match status" value="1"/>
</dbReference>
<dbReference type="SMART" id="SM00903">
    <property type="entry name" value="Flavin_Reduct"/>
    <property type="match status" value="1"/>
</dbReference>
<evidence type="ECO:0000256" key="1">
    <source>
        <dbReference type="ARBA" id="ARBA00008898"/>
    </source>
</evidence>
<gene>
    <name evidence="4" type="ORF">GBZ48_12165</name>
</gene>
<comment type="caution">
    <text evidence="4">The sequence shown here is derived from an EMBL/GenBank/DDBJ whole genome shotgun (WGS) entry which is preliminary data.</text>
</comment>
<dbReference type="InterPro" id="IPR002563">
    <property type="entry name" value="Flavin_Rdtase-like_dom"/>
</dbReference>
<dbReference type="Pfam" id="PF01613">
    <property type="entry name" value="Flavin_Reduct"/>
    <property type="match status" value="1"/>
</dbReference>
<sequence>MSGQDFSVAEHVETAVFKNALRAIVGSVSIVASGQGDDRRGLTVTAAVSLCVDPPMVLACINRSAEAHDVILRTGAFSWNVLSTDQIPLAERFAAMDGSKGASRFSPADWGERFTGVPVLLQSVCSFDCRLQDSVEAATHTIMIGAVVGQTLNQDKVPLIYSSGRFGRIEHFESDK</sequence>
<keyword evidence="5" id="KW-1185">Reference proteome</keyword>
<dbReference type="RefSeq" id="WP_174471388.1">
    <property type="nucleotide sequence ID" value="NZ_JAGINN010000010.1"/>
</dbReference>
<dbReference type="EMBL" id="WHOS01000013">
    <property type="protein sequence ID" value="NUB00042.1"/>
    <property type="molecule type" value="Genomic_DNA"/>
</dbReference>
<accession>A0ABX2KC10</accession>
<keyword evidence="2" id="KW-0560">Oxidoreductase</keyword>
<dbReference type="PANTHER" id="PTHR30466">
    <property type="entry name" value="FLAVIN REDUCTASE"/>
    <property type="match status" value="1"/>
</dbReference>
<name>A0ABX2KC10_9PROT</name>
<dbReference type="InterPro" id="IPR050268">
    <property type="entry name" value="NADH-dep_flavin_reductase"/>
</dbReference>
<dbReference type="Proteomes" id="UP000605086">
    <property type="component" value="Unassembled WGS sequence"/>
</dbReference>